<feature type="region of interest" description="Disordered" evidence="5">
    <location>
        <begin position="433"/>
        <end position="452"/>
    </location>
</feature>
<keyword evidence="10" id="KW-1185">Reference proteome</keyword>
<feature type="compositionally biased region" description="Basic and acidic residues" evidence="5">
    <location>
        <begin position="387"/>
        <end position="403"/>
    </location>
</feature>
<dbReference type="PROSITE" id="PS51294">
    <property type="entry name" value="HTH_MYB"/>
    <property type="match status" value="1"/>
</dbReference>
<dbReference type="PROSITE" id="PS51293">
    <property type="entry name" value="SANT"/>
    <property type="match status" value="1"/>
</dbReference>
<feature type="domain" description="HTH myb-type" evidence="8">
    <location>
        <begin position="207"/>
        <end position="255"/>
    </location>
</feature>
<keyword evidence="1" id="KW-0805">Transcription regulation</keyword>
<evidence type="ECO:0000259" key="8">
    <source>
        <dbReference type="PROSITE" id="PS51294"/>
    </source>
</evidence>
<dbReference type="SUPFAM" id="SSF46689">
    <property type="entry name" value="Homeodomain-like"/>
    <property type="match status" value="1"/>
</dbReference>
<organism evidence="9 10">
    <name type="scientific">Euplotes crassus</name>
    <dbReference type="NCBI Taxonomy" id="5936"/>
    <lineage>
        <taxon>Eukaryota</taxon>
        <taxon>Sar</taxon>
        <taxon>Alveolata</taxon>
        <taxon>Ciliophora</taxon>
        <taxon>Intramacronucleata</taxon>
        <taxon>Spirotrichea</taxon>
        <taxon>Hypotrichia</taxon>
        <taxon>Euplotida</taxon>
        <taxon>Euplotidae</taxon>
        <taxon>Moneuplotes</taxon>
    </lineage>
</organism>
<protein>
    <submittedName>
        <fullName evidence="9">Uncharacterized protein</fullName>
    </submittedName>
</protein>
<evidence type="ECO:0000259" key="6">
    <source>
        <dbReference type="PROSITE" id="PS50090"/>
    </source>
</evidence>
<feature type="compositionally biased region" description="Polar residues" evidence="5">
    <location>
        <begin position="310"/>
        <end position="325"/>
    </location>
</feature>
<keyword evidence="4" id="KW-0539">Nucleus</keyword>
<evidence type="ECO:0000259" key="7">
    <source>
        <dbReference type="PROSITE" id="PS51293"/>
    </source>
</evidence>
<dbReference type="InterPro" id="IPR017930">
    <property type="entry name" value="Myb_dom"/>
</dbReference>
<evidence type="ECO:0000256" key="4">
    <source>
        <dbReference type="ARBA" id="ARBA00023242"/>
    </source>
</evidence>
<dbReference type="InterPro" id="IPR006447">
    <property type="entry name" value="Myb_dom_plants"/>
</dbReference>
<dbReference type="InterPro" id="IPR001005">
    <property type="entry name" value="SANT/Myb"/>
</dbReference>
<keyword evidence="2" id="KW-0238">DNA-binding</keyword>
<accession>A0AAD1U955</accession>
<dbReference type="SMART" id="SM00717">
    <property type="entry name" value="SANT"/>
    <property type="match status" value="1"/>
</dbReference>
<dbReference type="GO" id="GO:0003677">
    <property type="term" value="F:DNA binding"/>
    <property type="evidence" value="ECO:0007669"/>
    <property type="project" value="UniProtKB-KW"/>
</dbReference>
<feature type="compositionally biased region" description="Basic and acidic residues" evidence="5">
    <location>
        <begin position="332"/>
        <end position="348"/>
    </location>
</feature>
<evidence type="ECO:0000256" key="3">
    <source>
        <dbReference type="ARBA" id="ARBA00023163"/>
    </source>
</evidence>
<feature type="compositionally biased region" description="Polar residues" evidence="5">
    <location>
        <begin position="146"/>
        <end position="159"/>
    </location>
</feature>
<evidence type="ECO:0000256" key="2">
    <source>
        <dbReference type="ARBA" id="ARBA00023125"/>
    </source>
</evidence>
<dbReference type="InterPro" id="IPR017884">
    <property type="entry name" value="SANT_dom"/>
</dbReference>
<name>A0AAD1U955_EUPCR</name>
<dbReference type="CDD" id="cd00167">
    <property type="entry name" value="SANT"/>
    <property type="match status" value="1"/>
</dbReference>
<evidence type="ECO:0000313" key="10">
    <source>
        <dbReference type="Proteomes" id="UP001295684"/>
    </source>
</evidence>
<dbReference type="Pfam" id="PF00249">
    <property type="entry name" value="Myb_DNA-binding"/>
    <property type="match status" value="1"/>
</dbReference>
<feature type="compositionally biased region" description="Polar residues" evidence="5">
    <location>
        <begin position="65"/>
        <end position="108"/>
    </location>
</feature>
<proteinExistence type="predicted"/>
<dbReference type="PANTHER" id="PTHR12802">
    <property type="entry name" value="SWI/SNF COMPLEX-RELATED"/>
    <property type="match status" value="1"/>
</dbReference>
<dbReference type="PROSITE" id="PS50090">
    <property type="entry name" value="MYB_LIKE"/>
    <property type="match status" value="1"/>
</dbReference>
<dbReference type="AlphaFoldDB" id="A0AAD1U955"/>
<feature type="region of interest" description="Disordered" evidence="5">
    <location>
        <begin position="1"/>
        <end position="110"/>
    </location>
</feature>
<dbReference type="InterPro" id="IPR009057">
    <property type="entry name" value="Homeodomain-like_sf"/>
</dbReference>
<dbReference type="Proteomes" id="UP001295684">
    <property type="component" value="Unassembled WGS sequence"/>
</dbReference>
<evidence type="ECO:0000313" key="9">
    <source>
        <dbReference type="EMBL" id="CAI2361103.1"/>
    </source>
</evidence>
<reference evidence="9" key="1">
    <citation type="submission" date="2023-07" db="EMBL/GenBank/DDBJ databases">
        <authorList>
            <consortium name="AG Swart"/>
            <person name="Singh M."/>
            <person name="Singh A."/>
            <person name="Seah K."/>
            <person name="Emmerich C."/>
        </authorList>
    </citation>
    <scope>NUCLEOTIDE SEQUENCE</scope>
    <source>
        <strain evidence="9">DP1</strain>
    </source>
</reference>
<dbReference type="NCBIfam" id="TIGR01557">
    <property type="entry name" value="myb_SHAQKYF"/>
    <property type="match status" value="1"/>
</dbReference>
<sequence length="569" mass="64803">MSKFDGSKSFTIGGNQSSRDSQGLENEAPSGITSGKDGRKRVNAHIDQSPEESNVIKVSPGGKYSNENDGTRVSTAKTAQEDSQPILSSQAEVNTDDVNNVEQDSSANFLRRSERNAKYGYNSYKNLGKRPSKYEDFEYGHVAGRQSPSQMNPPGSIGSSKRRRKVGNIPSLSLPEASLKRTMSAKVTNNSSGLTSGDDKQVVYNQGRWTCLEHFKFLEALKKFGKEWQKVQQHVHTRTSTQARSHAQKFFVKLDKKSLTLEEFLKGLDLKEVEKNLLASGMDNTDYDEEREVNIIANRKLKGSVMNIALPSNSEEQKSGVSKSPNLKRKRSEIDDSSRTSTRKEHLQDNIQNAFNNHCDDGNNSRINKRVKTSENDEAECQHQFSKQKDEDKKNEDEKEGRKRTLSISNFEPVQPGRKLLNSEVDKRNYRKGTVDMNQDPHNFDKNFMRGSVDPLRTPQPDRSDDMIINQLVYKNTGDIEDYHFNLEQLFNKPKTAMNDQLLCDEPKQENYEEDERTPHRIGNRLSFDFCELRADQLLESTPLSFHEGRLKGKIFEYPKSRLKNKQAK</sequence>
<feature type="region of interest" description="Disordered" evidence="5">
    <location>
        <begin position="309"/>
        <end position="411"/>
    </location>
</feature>
<evidence type="ECO:0000256" key="1">
    <source>
        <dbReference type="ARBA" id="ARBA00023015"/>
    </source>
</evidence>
<gene>
    <name evidence="9" type="ORF">ECRASSUSDP1_LOCUS2413</name>
</gene>
<feature type="region of interest" description="Disordered" evidence="5">
    <location>
        <begin position="143"/>
        <end position="175"/>
    </location>
</feature>
<dbReference type="Gene3D" id="1.10.10.60">
    <property type="entry name" value="Homeodomain-like"/>
    <property type="match status" value="1"/>
</dbReference>
<feature type="domain" description="SANT" evidence="7">
    <location>
        <begin position="208"/>
        <end position="255"/>
    </location>
</feature>
<comment type="caution">
    <text evidence="9">The sequence shown here is derived from an EMBL/GenBank/DDBJ whole genome shotgun (WGS) entry which is preliminary data.</text>
</comment>
<keyword evidence="3" id="KW-0804">Transcription</keyword>
<evidence type="ECO:0000256" key="5">
    <source>
        <dbReference type="SAM" id="MobiDB-lite"/>
    </source>
</evidence>
<feature type="compositionally biased region" description="Polar residues" evidence="5">
    <location>
        <begin position="8"/>
        <end position="24"/>
    </location>
</feature>
<feature type="domain" description="Myb-like" evidence="6">
    <location>
        <begin position="205"/>
        <end position="251"/>
    </location>
</feature>
<dbReference type="EMBL" id="CAMPGE010002303">
    <property type="protein sequence ID" value="CAI2361103.1"/>
    <property type="molecule type" value="Genomic_DNA"/>
</dbReference>